<dbReference type="SUPFAM" id="SSF49464">
    <property type="entry name" value="Carboxypeptidase regulatory domain-like"/>
    <property type="match status" value="1"/>
</dbReference>
<evidence type="ECO:0000313" key="1">
    <source>
        <dbReference type="EMBL" id="GGE13083.1"/>
    </source>
</evidence>
<dbReference type="Proteomes" id="UP000614460">
    <property type="component" value="Unassembled WGS sequence"/>
</dbReference>
<reference evidence="1" key="2">
    <citation type="submission" date="2020-09" db="EMBL/GenBank/DDBJ databases">
        <authorList>
            <person name="Sun Q."/>
            <person name="Zhou Y."/>
        </authorList>
    </citation>
    <scope>NUCLEOTIDE SEQUENCE</scope>
    <source>
        <strain evidence="1">CGMCC 1.15966</strain>
    </source>
</reference>
<accession>A0A8H9KSQ9</accession>
<protein>
    <recommendedName>
        <fullName evidence="3">Carboxypeptidase regulatory-like domain-containing protein</fullName>
    </recommendedName>
</protein>
<evidence type="ECO:0008006" key="3">
    <source>
        <dbReference type="Google" id="ProtNLM"/>
    </source>
</evidence>
<comment type="caution">
    <text evidence="1">The sequence shown here is derived from an EMBL/GenBank/DDBJ whole genome shotgun (WGS) entry which is preliminary data.</text>
</comment>
<dbReference type="AlphaFoldDB" id="A0A8H9KSQ9"/>
<reference evidence="1" key="1">
    <citation type="journal article" date="2014" name="Int. J. Syst. Evol. Microbiol.">
        <title>Complete genome sequence of Corynebacterium casei LMG S-19264T (=DSM 44701T), isolated from a smear-ripened cheese.</title>
        <authorList>
            <consortium name="US DOE Joint Genome Institute (JGI-PGF)"/>
            <person name="Walter F."/>
            <person name="Albersmeier A."/>
            <person name="Kalinowski J."/>
            <person name="Ruckert C."/>
        </authorList>
    </citation>
    <scope>NUCLEOTIDE SEQUENCE</scope>
    <source>
        <strain evidence="1">CGMCC 1.15966</strain>
    </source>
</reference>
<dbReference type="EMBL" id="BMKM01000001">
    <property type="protein sequence ID" value="GGE13083.1"/>
    <property type="molecule type" value="Genomic_DNA"/>
</dbReference>
<sequence length="235" mass="26186">MRIFYLLFLASALGCGKRDIAPENTGKVSGTVRDQAGSTIPGVQIIVDNSIFFNSNLSTKTTPEGNYTLPLPKTGSWYAFAIHKIQFNGKIYQCYLHPQEPTGFGPEGAVRNFTWKLSGQKAAPLTGNYGGTVTIDNFPGIYLETDKIKFTLTPQGNLIDGSQGQILERYATDGHQILDVPIGRYKITARYNSQTLKLRRWNTEDSFATELILDFEPQIPAQCDNCFKLEYNTKP</sequence>
<organism evidence="1 2">
    <name type="scientific">Sphingobacterium cellulitidis</name>
    <dbReference type="NCBI Taxonomy" id="1768011"/>
    <lineage>
        <taxon>Bacteria</taxon>
        <taxon>Pseudomonadati</taxon>
        <taxon>Bacteroidota</taxon>
        <taxon>Sphingobacteriia</taxon>
        <taxon>Sphingobacteriales</taxon>
        <taxon>Sphingobacteriaceae</taxon>
        <taxon>Sphingobacterium</taxon>
    </lineage>
</organism>
<name>A0A8H9KSQ9_9SPHI</name>
<gene>
    <name evidence="1" type="ORF">GCM10011516_08570</name>
</gene>
<keyword evidence="2" id="KW-1185">Reference proteome</keyword>
<dbReference type="InterPro" id="IPR008969">
    <property type="entry name" value="CarboxyPept-like_regulatory"/>
</dbReference>
<dbReference type="Gene3D" id="2.60.40.1120">
    <property type="entry name" value="Carboxypeptidase-like, regulatory domain"/>
    <property type="match status" value="1"/>
</dbReference>
<dbReference type="PROSITE" id="PS51257">
    <property type="entry name" value="PROKAR_LIPOPROTEIN"/>
    <property type="match status" value="1"/>
</dbReference>
<proteinExistence type="predicted"/>
<evidence type="ECO:0000313" key="2">
    <source>
        <dbReference type="Proteomes" id="UP000614460"/>
    </source>
</evidence>